<keyword evidence="11" id="KW-0503">Monooxygenase</keyword>
<evidence type="ECO:0000313" key="15">
    <source>
        <dbReference type="EMBL" id="EMD34724.1"/>
    </source>
</evidence>
<dbReference type="CDD" id="cd11065">
    <property type="entry name" value="CYP64-like"/>
    <property type="match status" value="1"/>
</dbReference>
<dbReference type="GO" id="GO:0005506">
    <property type="term" value="F:iron ion binding"/>
    <property type="evidence" value="ECO:0007669"/>
    <property type="project" value="InterPro"/>
</dbReference>
<evidence type="ECO:0000256" key="12">
    <source>
        <dbReference type="ARBA" id="ARBA00023136"/>
    </source>
</evidence>
<dbReference type="PRINTS" id="PR00463">
    <property type="entry name" value="EP450I"/>
</dbReference>
<dbReference type="AlphaFoldDB" id="M2PFK7"/>
<evidence type="ECO:0000256" key="8">
    <source>
        <dbReference type="ARBA" id="ARBA00022989"/>
    </source>
</evidence>
<dbReference type="EMBL" id="KB445802">
    <property type="protein sequence ID" value="EMD34724.1"/>
    <property type="molecule type" value="Genomic_DNA"/>
</dbReference>
<dbReference type="GO" id="GO:0016020">
    <property type="term" value="C:membrane"/>
    <property type="evidence" value="ECO:0007669"/>
    <property type="project" value="UniProtKB-SubCell"/>
</dbReference>
<feature type="transmembrane region" description="Helical" evidence="14">
    <location>
        <begin position="471"/>
        <end position="490"/>
    </location>
</feature>
<keyword evidence="9" id="KW-0560">Oxidoreductase</keyword>
<evidence type="ECO:0000256" key="7">
    <source>
        <dbReference type="ARBA" id="ARBA00022723"/>
    </source>
</evidence>
<accession>M2PFK7</accession>
<feature type="binding site" description="axial binding residue" evidence="13">
    <location>
        <position position="469"/>
    </location>
    <ligand>
        <name>heme</name>
        <dbReference type="ChEBI" id="CHEBI:30413"/>
    </ligand>
    <ligandPart>
        <name>Fe</name>
        <dbReference type="ChEBI" id="CHEBI:18248"/>
    </ligandPart>
</feature>
<evidence type="ECO:0000256" key="4">
    <source>
        <dbReference type="ARBA" id="ARBA00010617"/>
    </source>
</evidence>
<evidence type="ECO:0000256" key="2">
    <source>
        <dbReference type="ARBA" id="ARBA00004167"/>
    </source>
</evidence>
<keyword evidence="5 13" id="KW-0349">Heme</keyword>
<feature type="transmembrane region" description="Helical" evidence="14">
    <location>
        <begin position="22"/>
        <end position="42"/>
    </location>
</feature>
<dbReference type="InterPro" id="IPR036396">
    <property type="entry name" value="Cyt_P450_sf"/>
</dbReference>
<evidence type="ECO:0000313" key="16">
    <source>
        <dbReference type="Proteomes" id="UP000016930"/>
    </source>
</evidence>
<evidence type="ECO:0000256" key="9">
    <source>
        <dbReference type="ARBA" id="ARBA00023002"/>
    </source>
</evidence>
<protein>
    <recommendedName>
        <fullName evidence="17">Cytochrome P450</fullName>
    </recommendedName>
</protein>
<dbReference type="Gene3D" id="1.10.630.10">
    <property type="entry name" value="Cytochrome P450"/>
    <property type="match status" value="1"/>
</dbReference>
<keyword evidence="12 14" id="KW-0472">Membrane</keyword>
<comment type="pathway">
    <text evidence="3">Secondary metabolite biosynthesis.</text>
</comment>
<dbReference type="HOGENOM" id="CLU_001570_2_3_1"/>
<dbReference type="PANTHER" id="PTHR46300:SF7">
    <property type="entry name" value="P450, PUTATIVE (EUROFUNG)-RELATED"/>
    <property type="match status" value="1"/>
</dbReference>
<comment type="cofactor">
    <cofactor evidence="1 13">
        <name>heme</name>
        <dbReference type="ChEBI" id="CHEBI:30413"/>
    </cofactor>
</comment>
<dbReference type="Proteomes" id="UP000016930">
    <property type="component" value="Unassembled WGS sequence"/>
</dbReference>
<sequence>MTSLYRLFSQCYDSLAHRVPGLLRGASVLDSLLFAYFVFLIVKLVRGRRTPMFPPGPSRLPILGNALQIPPDQQWLTFDAWVRQYGDVVGITVMGQPTVILGSVQAASDLLEGRGNIYSNRPTAVMAGELVGWDRGLGYAPGPSDARFREFRRLFHQFMGPRPSQAPNILRMQEWSAVDLVSRIIKNPDSFMKHARQITGALILALAYGYTVSPDQDEDELVNIAERAMQGFARASEPGAFLVDNFPILKHLPDWVPGTPFKKEARRMYEDRKRLYDVPFDLVQKAMKHGEAPLSFTSAYLLEKGSPSPVEEELIKAAAASLYSGGADTTPSTLSSFILAMTLHPAVQERAQAELDAVIGQDWTRLPTFADQPNLPYVNAVVLELLRWNPAVPLGLPHRLTQADVYRGFVLPEGTIVWPNIWSMLHDKSAFPNPSAFLPDRYLQDDGTLKDLDKAEDPAVIGFGFGRRCPGMYLAINSIFIAVTTMLYTLHITKVKDETGTEITPQPDYRGFIAHPSPFKCCIVPRSKEAEALVNKSIHGESD</sequence>
<keyword evidence="8 14" id="KW-1133">Transmembrane helix</keyword>
<evidence type="ECO:0000256" key="1">
    <source>
        <dbReference type="ARBA" id="ARBA00001971"/>
    </source>
</evidence>
<dbReference type="InterPro" id="IPR001128">
    <property type="entry name" value="Cyt_P450"/>
</dbReference>
<evidence type="ECO:0000256" key="6">
    <source>
        <dbReference type="ARBA" id="ARBA00022692"/>
    </source>
</evidence>
<dbReference type="GO" id="GO:0016705">
    <property type="term" value="F:oxidoreductase activity, acting on paired donors, with incorporation or reduction of molecular oxygen"/>
    <property type="evidence" value="ECO:0007669"/>
    <property type="project" value="InterPro"/>
</dbReference>
<evidence type="ECO:0000256" key="14">
    <source>
        <dbReference type="SAM" id="Phobius"/>
    </source>
</evidence>
<dbReference type="STRING" id="914234.M2PFK7"/>
<evidence type="ECO:0000256" key="13">
    <source>
        <dbReference type="PIRSR" id="PIRSR602401-1"/>
    </source>
</evidence>
<comment type="subcellular location">
    <subcellularLocation>
        <location evidence="2">Membrane</location>
        <topology evidence="2">Single-pass membrane protein</topology>
    </subcellularLocation>
</comment>
<evidence type="ECO:0000256" key="5">
    <source>
        <dbReference type="ARBA" id="ARBA00022617"/>
    </source>
</evidence>
<evidence type="ECO:0000256" key="11">
    <source>
        <dbReference type="ARBA" id="ARBA00023033"/>
    </source>
</evidence>
<dbReference type="OrthoDB" id="2789670at2759"/>
<dbReference type="InterPro" id="IPR002401">
    <property type="entry name" value="Cyt_P450_E_grp-I"/>
</dbReference>
<keyword evidence="6 14" id="KW-0812">Transmembrane</keyword>
<evidence type="ECO:0000256" key="10">
    <source>
        <dbReference type="ARBA" id="ARBA00023004"/>
    </source>
</evidence>
<dbReference type="GO" id="GO:0004497">
    <property type="term" value="F:monooxygenase activity"/>
    <property type="evidence" value="ECO:0007669"/>
    <property type="project" value="UniProtKB-KW"/>
</dbReference>
<dbReference type="Pfam" id="PF00067">
    <property type="entry name" value="p450"/>
    <property type="match status" value="1"/>
</dbReference>
<evidence type="ECO:0008006" key="17">
    <source>
        <dbReference type="Google" id="ProtNLM"/>
    </source>
</evidence>
<reference evidence="15 16" key="1">
    <citation type="journal article" date="2012" name="Proc. Natl. Acad. Sci. U.S.A.">
        <title>Comparative genomics of Ceriporiopsis subvermispora and Phanerochaete chrysosporium provide insight into selective ligninolysis.</title>
        <authorList>
            <person name="Fernandez-Fueyo E."/>
            <person name="Ruiz-Duenas F.J."/>
            <person name="Ferreira P."/>
            <person name="Floudas D."/>
            <person name="Hibbett D.S."/>
            <person name="Canessa P."/>
            <person name="Larrondo L.F."/>
            <person name="James T.Y."/>
            <person name="Seelenfreund D."/>
            <person name="Lobos S."/>
            <person name="Polanco R."/>
            <person name="Tello M."/>
            <person name="Honda Y."/>
            <person name="Watanabe T."/>
            <person name="Watanabe T."/>
            <person name="Ryu J.S."/>
            <person name="Kubicek C.P."/>
            <person name="Schmoll M."/>
            <person name="Gaskell J."/>
            <person name="Hammel K.E."/>
            <person name="St John F.J."/>
            <person name="Vanden Wymelenberg A."/>
            <person name="Sabat G."/>
            <person name="Splinter BonDurant S."/>
            <person name="Syed K."/>
            <person name="Yadav J.S."/>
            <person name="Doddapaneni H."/>
            <person name="Subramanian V."/>
            <person name="Lavin J.L."/>
            <person name="Oguiza J.A."/>
            <person name="Perez G."/>
            <person name="Pisabarro A.G."/>
            <person name="Ramirez L."/>
            <person name="Santoyo F."/>
            <person name="Master E."/>
            <person name="Coutinho P.M."/>
            <person name="Henrissat B."/>
            <person name="Lombard V."/>
            <person name="Magnuson J.K."/>
            <person name="Kuees U."/>
            <person name="Hori C."/>
            <person name="Igarashi K."/>
            <person name="Samejima M."/>
            <person name="Held B.W."/>
            <person name="Barry K.W."/>
            <person name="LaButti K.M."/>
            <person name="Lapidus A."/>
            <person name="Lindquist E.A."/>
            <person name="Lucas S.M."/>
            <person name="Riley R."/>
            <person name="Salamov A.A."/>
            <person name="Hoffmeister D."/>
            <person name="Schwenk D."/>
            <person name="Hadar Y."/>
            <person name="Yarden O."/>
            <person name="de Vries R.P."/>
            <person name="Wiebenga A."/>
            <person name="Stenlid J."/>
            <person name="Eastwood D."/>
            <person name="Grigoriev I.V."/>
            <person name="Berka R.M."/>
            <person name="Blanchette R.A."/>
            <person name="Kersten P."/>
            <person name="Martinez A.T."/>
            <person name="Vicuna R."/>
            <person name="Cullen D."/>
        </authorList>
    </citation>
    <scope>NUCLEOTIDE SEQUENCE [LARGE SCALE GENOMIC DNA]</scope>
    <source>
        <strain evidence="15 16">B</strain>
    </source>
</reference>
<keyword evidence="16" id="KW-1185">Reference proteome</keyword>
<evidence type="ECO:0000256" key="3">
    <source>
        <dbReference type="ARBA" id="ARBA00005179"/>
    </source>
</evidence>
<gene>
    <name evidence="15" type="ORF">CERSUDRAFT_116918</name>
</gene>
<organism evidence="15 16">
    <name type="scientific">Ceriporiopsis subvermispora (strain B)</name>
    <name type="common">White-rot fungus</name>
    <name type="synonym">Gelatoporia subvermispora</name>
    <dbReference type="NCBI Taxonomy" id="914234"/>
    <lineage>
        <taxon>Eukaryota</taxon>
        <taxon>Fungi</taxon>
        <taxon>Dikarya</taxon>
        <taxon>Basidiomycota</taxon>
        <taxon>Agaricomycotina</taxon>
        <taxon>Agaricomycetes</taxon>
        <taxon>Polyporales</taxon>
        <taxon>Gelatoporiaceae</taxon>
        <taxon>Gelatoporia</taxon>
    </lineage>
</organism>
<proteinExistence type="inferred from homology"/>
<dbReference type="GO" id="GO:0020037">
    <property type="term" value="F:heme binding"/>
    <property type="evidence" value="ECO:0007669"/>
    <property type="project" value="InterPro"/>
</dbReference>
<dbReference type="PANTHER" id="PTHR46300">
    <property type="entry name" value="P450, PUTATIVE (EUROFUNG)-RELATED-RELATED"/>
    <property type="match status" value="1"/>
</dbReference>
<dbReference type="SUPFAM" id="SSF48264">
    <property type="entry name" value="Cytochrome P450"/>
    <property type="match status" value="1"/>
</dbReference>
<comment type="similarity">
    <text evidence="4">Belongs to the cytochrome P450 family.</text>
</comment>
<keyword evidence="7 13" id="KW-0479">Metal-binding</keyword>
<keyword evidence="10 13" id="KW-0408">Iron</keyword>
<dbReference type="InterPro" id="IPR050364">
    <property type="entry name" value="Cytochrome_P450_fung"/>
</dbReference>
<name>M2PFK7_CERS8</name>